<proteinExistence type="predicted"/>
<evidence type="ECO:0000313" key="1">
    <source>
        <dbReference type="EMBL" id="AIU93489.1"/>
    </source>
</evidence>
<dbReference type="AlphaFoldDB" id="A0A097SPP0"/>
<accession>A0A097SPP0</accession>
<keyword evidence="1" id="KW-0614">Plasmid</keyword>
<protein>
    <submittedName>
        <fullName evidence="1">Uncharacterized protein</fullName>
    </submittedName>
</protein>
<sequence length="132" mass="14396">MLLCPVKRREGRSPRDVDTSSYAAVASLADRCSYSIGQIWPRVECLLLVLYRVIQRKTAARASPALFQRFRPCNVSRFNVAFSDSAAALSADVPTAPRDVVTPNSRQRSANSADAYWASSTGRCNTGLLQGA</sequence>
<reference evidence="1" key="1">
    <citation type="submission" date="2014-03" db="EMBL/GenBank/DDBJ databases">
        <authorList>
            <person name="Zhang G."/>
            <person name="Zhu L."/>
            <person name="Fang P."/>
        </authorList>
    </citation>
    <scope>NUCLEOTIDE SEQUENCE</scope>
    <source>
        <strain evidence="1">NS1</strain>
        <plasmid evidence="1">pNSL1</plasmid>
    </source>
</reference>
<dbReference type="EMBL" id="KJ605395">
    <property type="protein sequence ID" value="AIU93489.1"/>
    <property type="molecule type" value="Genomic_DNA"/>
</dbReference>
<gene>
    <name evidence="1" type="ORF">LRS1606.55</name>
</gene>
<name>A0A097SPP0_9NOCA</name>
<organism evidence="1">
    <name type="scientific">Rhodococcus sp. NS1</name>
    <dbReference type="NCBI Taxonomy" id="402236"/>
    <lineage>
        <taxon>Bacteria</taxon>
        <taxon>Bacillati</taxon>
        <taxon>Actinomycetota</taxon>
        <taxon>Actinomycetes</taxon>
        <taxon>Mycobacteriales</taxon>
        <taxon>Nocardiaceae</taxon>
        <taxon>Rhodococcus</taxon>
    </lineage>
</organism>
<geneLocation type="plasmid" evidence="1">
    <name>pNSL1</name>
</geneLocation>